<dbReference type="CDD" id="cd01898">
    <property type="entry name" value="Obg"/>
    <property type="match status" value="1"/>
</dbReference>
<dbReference type="GO" id="GO:0043022">
    <property type="term" value="F:ribosome binding"/>
    <property type="evidence" value="ECO:0007669"/>
    <property type="project" value="UniProtKB-ARBA"/>
</dbReference>
<dbReference type="Pfam" id="PF01926">
    <property type="entry name" value="MMR_HSR1"/>
    <property type="match status" value="1"/>
</dbReference>
<dbReference type="GO" id="GO:0000287">
    <property type="term" value="F:magnesium ion binding"/>
    <property type="evidence" value="ECO:0007669"/>
    <property type="project" value="InterPro"/>
</dbReference>
<dbReference type="PROSITE" id="PS51710">
    <property type="entry name" value="G_OBG"/>
    <property type="match status" value="1"/>
</dbReference>
<dbReference type="InterPro" id="IPR045086">
    <property type="entry name" value="OBG_GTPase"/>
</dbReference>
<dbReference type="Gene3D" id="2.70.210.12">
    <property type="entry name" value="GTP1/OBG domain"/>
    <property type="match status" value="1"/>
</dbReference>
<feature type="region of interest" description="Disordered" evidence="9">
    <location>
        <begin position="25"/>
        <end position="44"/>
    </location>
</feature>
<feature type="binding site" evidence="8">
    <location>
        <position position="193"/>
    </location>
    <ligand>
        <name>Mg(2+)</name>
        <dbReference type="ChEBI" id="CHEBI:18420"/>
    </ligand>
</feature>
<keyword evidence="13" id="KW-1185">Reference proteome</keyword>
<dbReference type="SUPFAM" id="SSF82051">
    <property type="entry name" value="Obg GTP-binding protein N-terminal domain"/>
    <property type="match status" value="1"/>
</dbReference>
<evidence type="ECO:0000256" key="6">
    <source>
        <dbReference type="ARBA" id="ARBA00022842"/>
    </source>
</evidence>
<proteinExistence type="inferred from homology"/>
<dbReference type="InterPro" id="IPR014100">
    <property type="entry name" value="GTP-bd_Obg/CgtA"/>
</dbReference>
<dbReference type="PIRSF" id="PIRSF002401">
    <property type="entry name" value="GTP_bd_Obg/CgtA"/>
    <property type="match status" value="1"/>
</dbReference>
<feature type="binding site" evidence="8">
    <location>
        <begin position="166"/>
        <end position="173"/>
    </location>
    <ligand>
        <name>GTP</name>
        <dbReference type="ChEBI" id="CHEBI:37565"/>
    </ligand>
</feature>
<feature type="binding site" evidence="8">
    <location>
        <begin position="303"/>
        <end position="305"/>
    </location>
    <ligand>
        <name>GTP</name>
        <dbReference type="ChEBI" id="CHEBI:37565"/>
    </ligand>
</feature>
<evidence type="ECO:0000256" key="5">
    <source>
        <dbReference type="ARBA" id="ARBA00022801"/>
    </source>
</evidence>
<comment type="function">
    <text evidence="8">An essential GTPase which binds GTP, GDP and possibly (p)ppGpp with moderate affinity, with high nucleotide exchange rates and a fairly low GTP hydrolysis rate. Plays a role in control of the cell cycle, stress response, ribosome biogenesis and in those bacteria that undergo differentiation, in morphogenesis control.</text>
</comment>
<dbReference type="AlphaFoldDB" id="A0A8J7UU53"/>
<comment type="similarity">
    <text evidence="1 8">Belongs to the TRAFAC class OBG-HflX-like GTPase superfamily. OBG GTPase family.</text>
</comment>
<dbReference type="GO" id="GO:0005737">
    <property type="term" value="C:cytoplasm"/>
    <property type="evidence" value="ECO:0007669"/>
    <property type="project" value="UniProtKB-SubCell"/>
</dbReference>
<reference evidence="12" key="1">
    <citation type="submission" date="2021-02" db="EMBL/GenBank/DDBJ databases">
        <title>Natronogracilivirga saccharolytica gen. nov. sp. nov. a new anaerobic, haloalkiliphilic carbohydrate-fermenting bacterium from soda lake and proposing of Cyclonatronumiaceae fam. nov. in the phylum Balneolaeota.</title>
        <authorList>
            <person name="Zhilina T.N."/>
            <person name="Sorokin D.Y."/>
            <person name="Zavarzina D.G."/>
            <person name="Toshchakov S.V."/>
            <person name="Kublanov I.V."/>
        </authorList>
    </citation>
    <scope>NUCLEOTIDE SEQUENCE</scope>
    <source>
        <strain evidence="12">Z-1702</strain>
    </source>
</reference>
<dbReference type="HAMAP" id="MF_01454">
    <property type="entry name" value="GTPase_Obg"/>
    <property type="match status" value="1"/>
</dbReference>
<dbReference type="InterPro" id="IPR036726">
    <property type="entry name" value="GTP1_OBG_dom_sf"/>
</dbReference>
<evidence type="ECO:0000259" key="10">
    <source>
        <dbReference type="PROSITE" id="PS51710"/>
    </source>
</evidence>
<keyword evidence="6 8" id="KW-0460">Magnesium</keyword>
<dbReference type="InterPro" id="IPR027417">
    <property type="entry name" value="P-loop_NTPase"/>
</dbReference>
<comment type="subcellular location">
    <subcellularLocation>
        <location evidence="8">Cytoplasm</location>
    </subcellularLocation>
</comment>
<dbReference type="GO" id="GO:0042254">
    <property type="term" value="P:ribosome biogenesis"/>
    <property type="evidence" value="ECO:0007669"/>
    <property type="project" value="UniProtKB-UniRule"/>
</dbReference>
<comment type="caution">
    <text evidence="12">The sequence shown here is derived from an EMBL/GenBank/DDBJ whole genome shotgun (WGS) entry which is preliminary data.</text>
</comment>
<name>A0A8J7UU53_9BACT</name>
<comment type="caution">
    <text evidence="8">Lacks conserved residue(s) required for the propagation of feature annotation.</text>
</comment>
<dbReference type="GO" id="GO:0003924">
    <property type="term" value="F:GTPase activity"/>
    <property type="evidence" value="ECO:0007669"/>
    <property type="project" value="UniProtKB-UniRule"/>
</dbReference>
<feature type="compositionally biased region" description="Gly residues" evidence="9">
    <location>
        <begin position="33"/>
        <end position="43"/>
    </location>
</feature>
<dbReference type="InterPro" id="IPR006074">
    <property type="entry name" value="GTP1-OBG_CS"/>
</dbReference>
<keyword evidence="5 8" id="KW-0378">Hydrolase</keyword>
<protein>
    <recommendedName>
        <fullName evidence="8">GTPase Obg</fullName>
        <ecNumber evidence="8">3.6.5.-</ecNumber>
    </recommendedName>
    <alternativeName>
        <fullName evidence="8">GTP-binding protein Obg</fullName>
    </alternativeName>
</protein>
<evidence type="ECO:0000256" key="3">
    <source>
        <dbReference type="ARBA" id="ARBA00022723"/>
    </source>
</evidence>
<gene>
    <name evidence="12" type="primary">obgE</name>
    <name evidence="8" type="synonym">obg</name>
    <name evidence="12" type="ORF">NATSA_00420</name>
</gene>
<evidence type="ECO:0000256" key="1">
    <source>
        <dbReference type="ARBA" id="ARBA00007699"/>
    </source>
</evidence>
<dbReference type="InterPro" id="IPR006073">
    <property type="entry name" value="GTP-bd"/>
</dbReference>
<organism evidence="12 13">
    <name type="scientific">Natronogracilivirga saccharolytica</name>
    <dbReference type="NCBI Taxonomy" id="2812953"/>
    <lineage>
        <taxon>Bacteria</taxon>
        <taxon>Pseudomonadati</taxon>
        <taxon>Balneolota</taxon>
        <taxon>Balneolia</taxon>
        <taxon>Balneolales</taxon>
        <taxon>Cyclonatronaceae</taxon>
        <taxon>Natronogracilivirga</taxon>
    </lineage>
</organism>
<sequence>MRFADYAKMYLKAGDGGPGMAHFRREKYVPKGGPDGGDGGDGGNIILEGNSQMNTLLDLRYKKFLKAAKGQPGGSSQKTGKKGKDVILGVPLGTVAYESETRRFIGEVVEHGDQLVVARGGKGGLGNTHFKTPTNQAPDYAQPGEPGQEVTVEIELKLIADVGLVGFPNAGKSTLLSALSAARPKIADYPFTTMEPNLGVVQMPDHRSFVMADIPGIIENAHEGKGLGIQFLRHIERNKVLLFVINAMSDIESEFSILCAELEAYRKDLMDKPKMAVITHMDLLPEFKLDKEVALDIPKLEISAVTGYQTDILKEHIWKLLNENQKVRY</sequence>
<dbReference type="Pfam" id="PF01018">
    <property type="entry name" value="GTP1_OBG"/>
    <property type="match status" value="1"/>
</dbReference>
<comment type="cofactor">
    <cofactor evidence="8">
        <name>Mg(2+)</name>
        <dbReference type="ChEBI" id="CHEBI:18420"/>
    </cofactor>
</comment>
<dbReference type="InterPro" id="IPR031167">
    <property type="entry name" value="G_OBG"/>
</dbReference>
<comment type="subunit">
    <text evidence="8">Monomer.</text>
</comment>
<dbReference type="FunFam" id="2.70.210.12:FF:000001">
    <property type="entry name" value="GTPase Obg"/>
    <property type="match status" value="1"/>
</dbReference>
<evidence type="ECO:0000256" key="2">
    <source>
        <dbReference type="ARBA" id="ARBA00022490"/>
    </source>
</evidence>
<evidence type="ECO:0000256" key="9">
    <source>
        <dbReference type="SAM" id="MobiDB-lite"/>
    </source>
</evidence>
<evidence type="ECO:0000256" key="7">
    <source>
        <dbReference type="ARBA" id="ARBA00023134"/>
    </source>
</evidence>
<keyword evidence="2 8" id="KW-0963">Cytoplasm</keyword>
<feature type="domain" description="Obg" evidence="11">
    <location>
        <begin position="1"/>
        <end position="159"/>
    </location>
</feature>
<dbReference type="Gene3D" id="3.40.50.300">
    <property type="entry name" value="P-loop containing nucleotide triphosphate hydrolases"/>
    <property type="match status" value="1"/>
</dbReference>
<keyword evidence="3 8" id="KW-0479">Metal-binding</keyword>
<feature type="binding site" evidence="8">
    <location>
        <begin position="213"/>
        <end position="216"/>
    </location>
    <ligand>
        <name>GTP</name>
        <dbReference type="ChEBI" id="CHEBI:37565"/>
    </ligand>
</feature>
<evidence type="ECO:0000313" key="12">
    <source>
        <dbReference type="EMBL" id="MBP3191116.1"/>
    </source>
</evidence>
<keyword evidence="4 8" id="KW-0547">Nucleotide-binding</keyword>
<dbReference type="SUPFAM" id="SSF52540">
    <property type="entry name" value="P-loop containing nucleoside triphosphate hydrolases"/>
    <property type="match status" value="1"/>
</dbReference>
<dbReference type="GO" id="GO:0005525">
    <property type="term" value="F:GTP binding"/>
    <property type="evidence" value="ECO:0007669"/>
    <property type="project" value="UniProtKB-UniRule"/>
</dbReference>
<accession>A0A8J7UU53</accession>
<keyword evidence="7 8" id="KW-0342">GTP-binding</keyword>
<dbReference type="Proteomes" id="UP000673975">
    <property type="component" value="Unassembled WGS sequence"/>
</dbReference>
<evidence type="ECO:0000256" key="8">
    <source>
        <dbReference type="HAMAP-Rule" id="MF_01454"/>
    </source>
</evidence>
<dbReference type="PANTHER" id="PTHR11702">
    <property type="entry name" value="DEVELOPMENTALLY REGULATED GTP-BINDING PROTEIN-RELATED"/>
    <property type="match status" value="1"/>
</dbReference>
<dbReference type="PROSITE" id="PS51883">
    <property type="entry name" value="OBG"/>
    <property type="match status" value="1"/>
</dbReference>
<dbReference type="NCBIfam" id="NF008956">
    <property type="entry name" value="PRK12299.1"/>
    <property type="match status" value="1"/>
</dbReference>
<dbReference type="PANTHER" id="PTHR11702:SF31">
    <property type="entry name" value="MITOCHONDRIAL RIBOSOME-ASSOCIATED GTPASE 2"/>
    <property type="match status" value="1"/>
</dbReference>
<dbReference type="PRINTS" id="PR00326">
    <property type="entry name" value="GTP1OBG"/>
</dbReference>
<evidence type="ECO:0000313" key="13">
    <source>
        <dbReference type="Proteomes" id="UP000673975"/>
    </source>
</evidence>
<feature type="binding site" evidence="8">
    <location>
        <position position="173"/>
    </location>
    <ligand>
        <name>Mg(2+)</name>
        <dbReference type="ChEBI" id="CHEBI:18420"/>
    </ligand>
</feature>
<evidence type="ECO:0000256" key="4">
    <source>
        <dbReference type="ARBA" id="ARBA00022741"/>
    </source>
</evidence>
<dbReference type="EMBL" id="JAFIDN010000001">
    <property type="protein sequence ID" value="MBP3191116.1"/>
    <property type="molecule type" value="Genomic_DNA"/>
</dbReference>
<dbReference type="PROSITE" id="PS00905">
    <property type="entry name" value="GTP1_OBG"/>
    <property type="match status" value="1"/>
</dbReference>
<dbReference type="RefSeq" id="WP_210509351.1">
    <property type="nucleotide sequence ID" value="NZ_JAFIDN010000001.1"/>
</dbReference>
<evidence type="ECO:0000259" key="11">
    <source>
        <dbReference type="PROSITE" id="PS51883"/>
    </source>
</evidence>
<dbReference type="NCBIfam" id="NF008955">
    <property type="entry name" value="PRK12297.1"/>
    <property type="match status" value="1"/>
</dbReference>
<feature type="domain" description="OBG-type G" evidence="10">
    <location>
        <begin position="160"/>
        <end position="322"/>
    </location>
</feature>
<feature type="binding site" evidence="8">
    <location>
        <begin position="191"/>
        <end position="195"/>
    </location>
    <ligand>
        <name>GTP</name>
        <dbReference type="ChEBI" id="CHEBI:37565"/>
    </ligand>
</feature>
<dbReference type="InterPro" id="IPR006169">
    <property type="entry name" value="GTP1_OBG_dom"/>
</dbReference>
<dbReference type="NCBIfam" id="TIGR02729">
    <property type="entry name" value="Obg_CgtA"/>
    <property type="match status" value="1"/>
</dbReference>
<dbReference type="EC" id="3.6.5.-" evidence="8"/>